<dbReference type="InterPro" id="IPR032808">
    <property type="entry name" value="DoxX"/>
</dbReference>
<keyword evidence="3" id="KW-1003">Cell membrane</keyword>
<feature type="transmembrane region" description="Helical" evidence="7">
    <location>
        <begin position="55"/>
        <end position="75"/>
    </location>
</feature>
<comment type="subcellular location">
    <subcellularLocation>
        <location evidence="1">Cell membrane</location>
        <topology evidence="1">Multi-pass membrane protein</topology>
    </subcellularLocation>
</comment>
<dbReference type="InterPro" id="IPR051907">
    <property type="entry name" value="DoxX-like_oxidoreductase"/>
</dbReference>
<evidence type="ECO:0000256" key="6">
    <source>
        <dbReference type="ARBA" id="ARBA00023136"/>
    </source>
</evidence>
<sequence length="148" mass="16554">MKQLLFNTQNDWIGPALRFTLGFIMLPHGAQKLFGMFGGYGYPGTMTFFTETLKLPALISFLVIVIEFFGALALIAGFASRMWALLFVAIMAGAIVTTNYKHGFFMNWFQNQQGEGYEYHLLVIGLCVALLAAGSGKFSVDRWLMGMW</sequence>
<feature type="transmembrane region" description="Helical" evidence="7">
    <location>
        <begin position="82"/>
        <end position="100"/>
    </location>
</feature>
<dbReference type="PANTHER" id="PTHR33452:SF1">
    <property type="entry name" value="INNER MEMBRANE PROTEIN YPHA-RELATED"/>
    <property type="match status" value="1"/>
</dbReference>
<evidence type="ECO:0000256" key="2">
    <source>
        <dbReference type="ARBA" id="ARBA00006679"/>
    </source>
</evidence>
<proteinExistence type="inferred from homology"/>
<keyword evidence="4 7" id="KW-0812">Transmembrane</keyword>
<gene>
    <name evidence="8" type="ORF">JI741_14375</name>
</gene>
<feature type="transmembrane region" description="Helical" evidence="7">
    <location>
        <begin position="120"/>
        <end position="140"/>
    </location>
</feature>
<evidence type="ECO:0000256" key="3">
    <source>
        <dbReference type="ARBA" id="ARBA00022475"/>
    </source>
</evidence>
<dbReference type="Pfam" id="PF07681">
    <property type="entry name" value="DoxX"/>
    <property type="match status" value="1"/>
</dbReference>
<protein>
    <submittedName>
        <fullName evidence="8">DoxX family protein</fullName>
    </submittedName>
</protein>
<dbReference type="RefSeq" id="WP_202010615.1">
    <property type="nucleotide sequence ID" value="NZ_JAERRB010000004.1"/>
</dbReference>
<evidence type="ECO:0000313" key="8">
    <source>
        <dbReference type="EMBL" id="MBL0742409.1"/>
    </source>
</evidence>
<evidence type="ECO:0000256" key="5">
    <source>
        <dbReference type="ARBA" id="ARBA00022989"/>
    </source>
</evidence>
<comment type="similarity">
    <text evidence="2">Belongs to the DoxX family.</text>
</comment>
<dbReference type="Proteomes" id="UP000613030">
    <property type="component" value="Unassembled WGS sequence"/>
</dbReference>
<accession>A0ABS1KSH1</accession>
<reference evidence="8 9" key="1">
    <citation type="submission" date="2021-01" db="EMBL/GenBank/DDBJ databases">
        <title>Chryseolinea sp. Jin1 Genome sequencing and assembly.</title>
        <authorList>
            <person name="Kim I."/>
        </authorList>
    </citation>
    <scope>NUCLEOTIDE SEQUENCE [LARGE SCALE GENOMIC DNA]</scope>
    <source>
        <strain evidence="8 9">Jin1</strain>
    </source>
</reference>
<dbReference type="EMBL" id="JAERRB010000004">
    <property type="protein sequence ID" value="MBL0742409.1"/>
    <property type="molecule type" value="Genomic_DNA"/>
</dbReference>
<evidence type="ECO:0000256" key="7">
    <source>
        <dbReference type="SAM" id="Phobius"/>
    </source>
</evidence>
<evidence type="ECO:0000256" key="1">
    <source>
        <dbReference type="ARBA" id="ARBA00004651"/>
    </source>
</evidence>
<keyword evidence="9" id="KW-1185">Reference proteome</keyword>
<keyword evidence="5 7" id="KW-1133">Transmembrane helix</keyword>
<evidence type="ECO:0000313" key="9">
    <source>
        <dbReference type="Proteomes" id="UP000613030"/>
    </source>
</evidence>
<dbReference type="PANTHER" id="PTHR33452">
    <property type="entry name" value="OXIDOREDUCTASE CATD-RELATED"/>
    <property type="match status" value="1"/>
</dbReference>
<name>A0ABS1KSH1_9BACT</name>
<organism evidence="8 9">
    <name type="scientific">Chryseolinea lacunae</name>
    <dbReference type="NCBI Taxonomy" id="2801331"/>
    <lineage>
        <taxon>Bacteria</taxon>
        <taxon>Pseudomonadati</taxon>
        <taxon>Bacteroidota</taxon>
        <taxon>Cytophagia</taxon>
        <taxon>Cytophagales</taxon>
        <taxon>Fulvivirgaceae</taxon>
        <taxon>Chryseolinea</taxon>
    </lineage>
</organism>
<keyword evidence="6 7" id="KW-0472">Membrane</keyword>
<comment type="caution">
    <text evidence="8">The sequence shown here is derived from an EMBL/GenBank/DDBJ whole genome shotgun (WGS) entry which is preliminary data.</text>
</comment>
<evidence type="ECO:0000256" key="4">
    <source>
        <dbReference type="ARBA" id="ARBA00022692"/>
    </source>
</evidence>